<keyword evidence="1" id="KW-1133">Transmembrane helix</keyword>
<evidence type="ECO:0000256" key="1">
    <source>
        <dbReference type="SAM" id="Phobius"/>
    </source>
</evidence>
<evidence type="ECO:0000259" key="2">
    <source>
        <dbReference type="Pfam" id="PF01965"/>
    </source>
</evidence>
<reference evidence="3" key="1">
    <citation type="submission" date="2018-05" db="EMBL/GenBank/DDBJ databases">
        <authorList>
            <person name="Lanie J.A."/>
            <person name="Ng W.-L."/>
            <person name="Kazmierczak K.M."/>
            <person name="Andrzejewski T.M."/>
            <person name="Davidsen T.M."/>
            <person name="Wayne K.J."/>
            <person name="Tettelin H."/>
            <person name="Glass J.I."/>
            <person name="Rusch D."/>
            <person name="Podicherti R."/>
            <person name="Tsui H.-C.T."/>
            <person name="Winkler M.E."/>
        </authorList>
    </citation>
    <scope>NUCLEOTIDE SEQUENCE</scope>
</reference>
<keyword evidence="1" id="KW-0812">Transmembrane</keyword>
<dbReference type="AlphaFoldDB" id="A0A382CTK7"/>
<dbReference type="InterPro" id="IPR052158">
    <property type="entry name" value="INH-QAR"/>
</dbReference>
<proteinExistence type="predicted"/>
<dbReference type="EMBL" id="UINC01035734">
    <property type="protein sequence ID" value="SVB28617.1"/>
    <property type="molecule type" value="Genomic_DNA"/>
</dbReference>
<dbReference type="CDD" id="cd03136">
    <property type="entry name" value="GATase1_AraC_ArgR_like"/>
    <property type="match status" value="1"/>
</dbReference>
<evidence type="ECO:0000313" key="3">
    <source>
        <dbReference type="EMBL" id="SVB28617.1"/>
    </source>
</evidence>
<dbReference type="PANTHER" id="PTHR43130">
    <property type="entry name" value="ARAC-FAMILY TRANSCRIPTIONAL REGULATOR"/>
    <property type="match status" value="1"/>
</dbReference>
<dbReference type="Gene3D" id="3.40.50.880">
    <property type="match status" value="1"/>
</dbReference>
<feature type="domain" description="DJ-1/PfpI" evidence="2">
    <location>
        <begin position="62"/>
        <end position="147"/>
    </location>
</feature>
<organism evidence="3">
    <name type="scientific">marine metagenome</name>
    <dbReference type="NCBI Taxonomy" id="408172"/>
    <lineage>
        <taxon>unclassified sequences</taxon>
        <taxon>metagenomes</taxon>
        <taxon>ecological metagenomes</taxon>
    </lineage>
</organism>
<keyword evidence="1" id="KW-0472">Membrane</keyword>
<feature type="non-terminal residue" evidence="3">
    <location>
        <position position="148"/>
    </location>
</feature>
<dbReference type="PANTHER" id="PTHR43130:SF3">
    <property type="entry name" value="HTH-TYPE TRANSCRIPTIONAL REGULATOR RV1931C"/>
    <property type="match status" value="1"/>
</dbReference>
<dbReference type="Pfam" id="PF01965">
    <property type="entry name" value="DJ-1_PfpI"/>
    <property type="match status" value="1"/>
</dbReference>
<dbReference type="SUPFAM" id="SSF52317">
    <property type="entry name" value="Class I glutamine amidotransferase-like"/>
    <property type="match status" value="1"/>
</dbReference>
<feature type="transmembrane region" description="Helical" evidence="1">
    <location>
        <begin position="21"/>
        <end position="41"/>
    </location>
</feature>
<accession>A0A382CTK7</accession>
<protein>
    <recommendedName>
        <fullName evidence="2">DJ-1/PfpI domain-containing protein</fullName>
    </recommendedName>
</protein>
<dbReference type="InterPro" id="IPR002818">
    <property type="entry name" value="DJ-1/PfpI"/>
</dbReference>
<gene>
    <name evidence="3" type="ORF">METZ01_LOCUS181471</name>
</gene>
<sequence>MPQRISTPGWKHRTPSDSDRVLRYGFLLAPDFTLIALSAALEPLRMANRISGQVLYEFPLFTLNGDPPQSSSGIVVQPTSRLTDREALDVVFLCAGTTLDPAWDQQILNQLRPMVRRRIAIGGICTGSYLLARNGLLDGYRCTIHWEN</sequence>
<dbReference type="GO" id="GO:0006355">
    <property type="term" value="P:regulation of DNA-templated transcription"/>
    <property type="evidence" value="ECO:0007669"/>
    <property type="project" value="TreeGrafter"/>
</dbReference>
<dbReference type="InterPro" id="IPR029062">
    <property type="entry name" value="Class_I_gatase-like"/>
</dbReference>
<name>A0A382CTK7_9ZZZZ</name>